<dbReference type="GO" id="GO:0003700">
    <property type="term" value="F:DNA-binding transcription factor activity"/>
    <property type="evidence" value="ECO:0007669"/>
    <property type="project" value="TreeGrafter"/>
</dbReference>
<dbReference type="PANTHER" id="PTHR30146">
    <property type="entry name" value="LACI-RELATED TRANSCRIPTIONAL REPRESSOR"/>
    <property type="match status" value="1"/>
</dbReference>
<dbReference type="InterPro" id="IPR028082">
    <property type="entry name" value="Peripla_BP_I"/>
</dbReference>
<dbReference type="Pfam" id="PF00356">
    <property type="entry name" value="LacI"/>
    <property type="match status" value="1"/>
</dbReference>
<keyword evidence="2" id="KW-0238">DNA-binding</keyword>
<dbReference type="InterPro" id="IPR000843">
    <property type="entry name" value="HTH_LacI"/>
</dbReference>
<dbReference type="SUPFAM" id="SSF47413">
    <property type="entry name" value="lambda repressor-like DNA-binding domains"/>
    <property type="match status" value="1"/>
</dbReference>
<evidence type="ECO:0000313" key="5">
    <source>
        <dbReference type="EMBL" id="SLN40921.1"/>
    </source>
</evidence>
<name>A0A1X6Z5I2_9RHOB</name>
<evidence type="ECO:0000256" key="2">
    <source>
        <dbReference type="ARBA" id="ARBA00023125"/>
    </source>
</evidence>
<feature type="domain" description="HTH lacI-type" evidence="4">
    <location>
        <begin position="14"/>
        <end position="63"/>
    </location>
</feature>
<dbReference type="RefSeq" id="WP_085826648.1">
    <property type="nucleotide sequence ID" value="NZ_FWFJ01000013.1"/>
</dbReference>
<dbReference type="Gene3D" id="3.40.50.2300">
    <property type="match status" value="2"/>
</dbReference>
<dbReference type="InterPro" id="IPR001761">
    <property type="entry name" value="Peripla_BP/Lac1_sug-bd_dom"/>
</dbReference>
<evidence type="ECO:0000256" key="1">
    <source>
        <dbReference type="ARBA" id="ARBA00023015"/>
    </source>
</evidence>
<evidence type="ECO:0000313" key="6">
    <source>
        <dbReference type="Proteomes" id="UP000194012"/>
    </source>
</evidence>
<reference evidence="6" key="1">
    <citation type="submission" date="2017-03" db="EMBL/GenBank/DDBJ databases">
        <authorList>
            <person name="Rodrigo-Torres L."/>
            <person name="Arahal R.D."/>
            <person name="Lucena T."/>
        </authorList>
    </citation>
    <scope>NUCLEOTIDE SEQUENCE [LARGE SCALE GENOMIC DNA]</scope>
    <source>
        <strain evidence="6">CECT 8370</strain>
    </source>
</reference>
<keyword evidence="6" id="KW-1185">Reference proteome</keyword>
<dbReference type="CDD" id="cd01392">
    <property type="entry name" value="HTH_LacI"/>
    <property type="match status" value="1"/>
</dbReference>
<dbReference type="SUPFAM" id="SSF53822">
    <property type="entry name" value="Periplasmic binding protein-like I"/>
    <property type="match status" value="1"/>
</dbReference>
<dbReference type="PROSITE" id="PS50932">
    <property type="entry name" value="HTH_LACI_2"/>
    <property type="match status" value="1"/>
</dbReference>
<dbReference type="OrthoDB" id="60111at2"/>
<evidence type="ECO:0000256" key="3">
    <source>
        <dbReference type="ARBA" id="ARBA00023163"/>
    </source>
</evidence>
<dbReference type="Pfam" id="PF00532">
    <property type="entry name" value="Peripla_BP_1"/>
    <property type="match status" value="1"/>
</dbReference>
<keyword evidence="1" id="KW-0805">Transcription regulation</keyword>
<dbReference type="EMBL" id="FWFJ01000013">
    <property type="protein sequence ID" value="SLN40921.1"/>
    <property type="molecule type" value="Genomic_DNA"/>
</dbReference>
<protein>
    <submittedName>
        <fullName evidence="5">HTH-type transcriptional repressor PurR</fullName>
    </submittedName>
</protein>
<dbReference type="PANTHER" id="PTHR30146:SF138">
    <property type="entry name" value="TRANSCRIPTIONAL REGULATORY PROTEIN"/>
    <property type="match status" value="1"/>
</dbReference>
<accession>A0A1X6Z5I2</accession>
<dbReference type="SMART" id="SM00354">
    <property type="entry name" value="HTH_LACI"/>
    <property type="match status" value="1"/>
</dbReference>
<sequence length="343" mass="37352">MADKNNGNADIVAVAKAAKVSISTVSRAYNHPELVKPATRKKIDAAVRRLGYIRNRAAQTIHGIRSGTIGLVVPTIDHAIFAEVIQAFSDAVEPYGFTLLVASHGYDLEREYGALRKFLEHRVDGLALIGLDHSAESYNLIQRQDIPAISIWNYDKTSILPCVGADNRHAGELAARHLVDLGHRDIGMVFPPTRDNDRARDRQQGAMSVLADLPRATPKEWIVETPYSIADTKEAVTRMLSQPALPTAILCGNDVLAVGAIYAAMRCGLRVPDDISIIGIGDFKGSREMEPGLTTVRLPARTIGELAGKELARLVTKESSEIQRTSCDISVVARKTCRRVTGV</sequence>
<keyword evidence="3" id="KW-0804">Transcription</keyword>
<proteinExistence type="predicted"/>
<dbReference type="GO" id="GO:0000976">
    <property type="term" value="F:transcription cis-regulatory region binding"/>
    <property type="evidence" value="ECO:0007669"/>
    <property type="project" value="TreeGrafter"/>
</dbReference>
<organism evidence="5 6">
    <name type="scientific">Roseovarius gaetbuli</name>
    <dbReference type="NCBI Taxonomy" id="1356575"/>
    <lineage>
        <taxon>Bacteria</taxon>
        <taxon>Pseudomonadati</taxon>
        <taxon>Pseudomonadota</taxon>
        <taxon>Alphaproteobacteria</taxon>
        <taxon>Rhodobacterales</taxon>
        <taxon>Roseobacteraceae</taxon>
        <taxon>Roseovarius</taxon>
    </lineage>
</organism>
<dbReference type="Gene3D" id="1.10.260.40">
    <property type="entry name" value="lambda repressor-like DNA-binding domains"/>
    <property type="match status" value="1"/>
</dbReference>
<gene>
    <name evidence="5" type="primary">purR</name>
    <name evidence="5" type="ORF">ROG8370_01710</name>
</gene>
<dbReference type="InterPro" id="IPR010982">
    <property type="entry name" value="Lambda_DNA-bd_dom_sf"/>
</dbReference>
<dbReference type="CDD" id="cd06273">
    <property type="entry name" value="PBP1_LacI-like"/>
    <property type="match status" value="1"/>
</dbReference>
<evidence type="ECO:0000259" key="4">
    <source>
        <dbReference type="PROSITE" id="PS50932"/>
    </source>
</evidence>
<dbReference type="Proteomes" id="UP000194012">
    <property type="component" value="Unassembled WGS sequence"/>
</dbReference>
<dbReference type="AlphaFoldDB" id="A0A1X6Z5I2"/>